<evidence type="ECO:0000313" key="5">
    <source>
        <dbReference type="Proteomes" id="UP000679749"/>
    </source>
</evidence>
<comment type="caution">
    <text evidence="4">The sequence shown here is derived from an EMBL/GenBank/DDBJ whole genome shotgun (WGS) entry which is preliminary data.</text>
</comment>
<dbReference type="CDD" id="cd00077">
    <property type="entry name" value="HDc"/>
    <property type="match status" value="1"/>
</dbReference>
<reference evidence="4" key="1">
    <citation type="submission" date="2021-05" db="EMBL/GenBank/DDBJ databases">
        <title>Novel Bacillus species.</title>
        <authorList>
            <person name="Liu G."/>
        </authorList>
    </citation>
    <scope>NUCLEOTIDE SEQUENCE</scope>
    <source>
        <strain evidence="4">FJAT-49825</strain>
    </source>
</reference>
<dbReference type="PROSITE" id="PS51831">
    <property type="entry name" value="HD"/>
    <property type="match status" value="1"/>
</dbReference>
<dbReference type="InterPro" id="IPR003607">
    <property type="entry name" value="HD/PDEase_dom"/>
</dbReference>
<dbReference type="InterPro" id="IPR037522">
    <property type="entry name" value="HD_GYP_dom"/>
</dbReference>
<keyword evidence="1" id="KW-0812">Transmembrane</keyword>
<evidence type="ECO:0000313" key="4">
    <source>
        <dbReference type="EMBL" id="MBS4212861.1"/>
    </source>
</evidence>
<feature type="transmembrane region" description="Helical" evidence="1">
    <location>
        <begin position="79"/>
        <end position="97"/>
    </location>
</feature>
<dbReference type="SUPFAM" id="SSF109604">
    <property type="entry name" value="HD-domain/PDEase-like"/>
    <property type="match status" value="1"/>
</dbReference>
<feature type="domain" description="HD-GYP" evidence="3">
    <location>
        <begin position="106"/>
        <end position="303"/>
    </location>
</feature>
<proteinExistence type="predicted"/>
<dbReference type="SMART" id="SM00471">
    <property type="entry name" value="HDc"/>
    <property type="match status" value="1"/>
</dbReference>
<dbReference type="PROSITE" id="PS51832">
    <property type="entry name" value="HD_GYP"/>
    <property type="match status" value="1"/>
</dbReference>
<keyword evidence="1" id="KW-0472">Membrane</keyword>
<dbReference type="InterPro" id="IPR006675">
    <property type="entry name" value="HDIG_dom"/>
</dbReference>
<dbReference type="Proteomes" id="UP000679749">
    <property type="component" value="Unassembled WGS sequence"/>
</dbReference>
<dbReference type="Gene3D" id="1.10.3210.10">
    <property type="entry name" value="Hypothetical protein af1432"/>
    <property type="match status" value="1"/>
</dbReference>
<dbReference type="Pfam" id="PF13487">
    <property type="entry name" value="HD_5"/>
    <property type="match status" value="1"/>
</dbReference>
<dbReference type="InterPro" id="IPR006674">
    <property type="entry name" value="HD_domain"/>
</dbReference>
<dbReference type="PANTHER" id="PTHR43155">
    <property type="entry name" value="CYCLIC DI-GMP PHOSPHODIESTERASE PA4108-RELATED"/>
    <property type="match status" value="1"/>
</dbReference>
<keyword evidence="5" id="KW-1185">Reference proteome</keyword>
<gene>
    <name evidence="4" type="ORF">KHA99_10435</name>
</gene>
<feature type="transmembrane region" description="Helical" evidence="1">
    <location>
        <begin position="12"/>
        <end position="28"/>
    </location>
</feature>
<evidence type="ECO:0000259" key="2">
    <source>
        <dbReference type="PROSITE" id="PS51831"/>
    </source>
</evidence>
<dbReference type="AlphaFoldDB" id="A0A942U5L5"/>
<name>A0A942U5L5_9BACI</name>
<accession>A0A942U5L5</accession>
<keyword evidence="1" id="KW-1133">Transmembrane helix</keyword>
<dbReference type="EMBL" id="JAGYPF010000002">
    <property type="protein sequence ID" value="MBS4212861.1"/>
    <property type="molecule type" value="Genomic_DNA"/>
</dbReference>
<protein>
    <submittedName>
        <fullName evidence="4">HD-GYP domain-containing protein</fullName>
    </submittedName>
</protein>
<evidence type="ECO:0000256" key="1">
    <source>
        <dbReference type="SAM" id="Phobius"/>
    </source>
</evidence>
<dbReference type="NCBIfam" id="TIGR00277">
    <property type="entry name" value="HDIG"/>
    <property type="match status" value="1"/>
</dbReference>
<feature type="transmembrane region" description="Helical" evidence="1">
    <location>
        <begin position="35"/>
        <end position="51"/>
    </location>
</feature>
<organism evidence="4 5">
    <name type="scientific">Neobacillus rhizophilus</name>
    <dbReference type="NCBI Taxonomy" id="2833579"/>
    <lineage>
        <taxon>Bacteria</taxon>
        <taxon>Bacillati</taxon>
        <taxon>Bacillota</taxon>
        <taxon>Bacilli</taxon>
        <taxon>Bacillales</taxon>
        <taxon>Bacillaceae</taxon>
        <taxon>Neobacillus</taxon>
    </lineage>
</organism>
<evidence type="ECO:0000259" key="3">
    <source>
        <dbReference type="PROSITE" id="PS51832"/>
    </source>
</evidence>
<feature type="domain" description="HD" evidence="2">
    <location>
        <begin position="128"/>
        <end position="252"/>
    </location>
</feature>
<dbReference type="PANTHER" id="PTHR43155:SF2">
    <property type="entry name" value="CYCLIC DI-GMP PHOSPHODIESTERASE PA4108"/>
    <property type="match status" value="1"/>
</dbReference>
<sequence length="324" mass="36837">MNDVLNNPVVFRYGFIILMGINIFFHFLKMGEQNLYIGFILAVVFFGIGYYRRSTSFLVTVTTLVVYSRFQLDLQSNTLLRFMILEVTYLIILYISVGFMKKSQKIKDDHLELISALSNALDSRDTYTSGHSHNVSDYAVKIAKQLKLPNEMIETVRIGGLLHDIGKIGVPESILLKPGKLTEKEFSFIKKHPVIGCEMIQHVKEFQDKGILDIVLYHHERFDGKGYPSGLKGEEIPLSARVVAVADTFDAIISKRAYSPEVPLELALLEIEKNKGKQFDPEIADAFLSLFQRKKEDIIMKRNDHFPIGSILAKKQKGRFTGTL</sequence>